<dbReference type="InterPro" id="IPR029058">
    <property type="entry name" value="AB_hydrolase_fold"/>
</dbReference>
<sequence length="231" mass="26439">MIQAITWYNWYMKGIVLHGWGHNAEMWSSFIDKTAIHFSAIDLPGFGKQKLVSDSWGIPEYADWVVKEIEKHEDILLIGHSFGGRIAAEIASRKFSWLKGLVLSGAPCIYRPSIKTQIKIYLAQLGKRIFPNKFQDRFLSKDLMDARKAGLERIFRAVVGYNQTKQLKEIDIPTLLIWGENDSDAPVALAQEIQSYIRNSELHILEHCGHNVFLENPNLFSGYVNTFIKTI</sequence>
<feature type="domain" description="AB hydrolase-1" evidence="1">
    <location>
        <begin position="15"/>
        <end position="217"/>
    </location>
</feature>
<proteinExistence type="predicted"/>
<evidence type="ECO:0000259" key="1">
    <source>
        <dbReference type="Pfam" id="PF12697"/>
    </source>
</evidence>
<evidence type="ECO:0000313" key="3">
    <source>
        <dbReference type="Proteomes" id="UP000229554"/>
    </source>
</evidence>
<dbReference type="Proteomes" id="UP000229554">
    <property type="component" value="Unassembled WGS sequence"/>
</dbReference>
<dbReference type="Gene3D" id="3.40.50.1820">
    <property type="entry name" value="alpha/beta hydrolase"/>
    <property type="match status" value="1"/>
</dbReference>
<gene>
    <name evidence="2" type="ORF">COU88_02030</name>
</gene>
<comment type="caution">
    <text evidence="2">The sequence shown here is derived from an EMBL/GenBank/DDBJ whole genome shotgun (WGS) entry which is preliminary data.</text>
</comment>
<organism evidence="2 3">
    <name type="scientific">Candidatus Roizmanbacteria bacterium CG10_big_fil_rev_8_21_14_0_10_39_6</name>
    <dbReference type="NCBI Taxonomy" id="1974853"/>
    <lineage>
        <taxon>Bacteria</taxon>
        <taxon>Candidatus Roizmaniibacteriota</taxon>
    </lineage>
</organism>
<dbReference type="PANTHER" id="PTHR43798:SF33">
    <property type="entry name" value="HYDROLASE, PUTATIVE (AFU_ORTHOLOGUE AFUA_2G14860)-RELATED"/>
    <property type="match status" value="1"/>
</dbReference>
<dbReference type="SUPFAM" id="SSF53474">
    <property type="entry name" value="alpha/beta-Hydrolases"/>
    <property type="match status" value="1"/>
</dbReference>
<dbReference type="InterPro" id="IPR050266">
    <property type="entry name" value="AB_hydrolase_sf"/>
</dbReference>
<reference evidence="3" key="1">
    <citation type="submission" date="2017-09" db="EMBL/GenBank/DDBJ databases">
        <title>Depth-based differentiation of microbial function through sediment-hosted aquifers and enrichment of novel symbionts in the deep terrestrial subsurface.</title>
        <authorList>
            <person name="Probst A.J."/>
            <person name="Ladd B."/>
            <person name="Jarett J.K."/>
            <person name="Geller-Mcgrath D.E."/>
            <person name="Sieber C.M.K."/>
            <person name="Emerson J.B."/>
            <person name="Anantharaman K."/>
            <person name="Thomas B.C."/>
            <person name="Malmstrom R."/>
            <person name="Stieglmeier M."/>
            <person name="Klingl A."/>
            <person name="Woyke T."/>
            <person name="Ryan C.M."/>
            <person name="Banfield J.F."/>
        </authorList>
    </citation>
    <scope>NUCLEOTIDE SEQUENCE [LARGE SCALE GENOMIC DNA]</scope>
</reference>
<dbReference type="AlphaFoldDB" id="A0A2M8KST2"/>
<accession>A0A2M8KST2</accession>
<evidence type="ECO:0000313" key="2">
    <source>
        <dbReference type="EMBL" id="PJE62986.1"/>
    </source>
</evidence>
<dbReference type="InterPro" id="IPR000073">
    <property type="entry name" value="AB_hydrolase_1"/>
</dbReference>
<name>A0A2M8KST2_9BACT</name>
<dbReference type="PANTHER" id="PTHR43798">
    <property type="entry name" value="MONOACYLGLYCEROL LIPASE"/>
    <property type="match status" value="1"/>
</dbReference>
<dbReference type="Pfam" id="PF12697">
    <property type="entry name" value="Abhydrolase_6"/>
    <property type="match status" value="1"/>
</dbReference>
<protein>
    <recommendedName>
        <fullName evidence="1">AB hydrolase-1 domain-containing protein</fullName>
    </recommendedName>
</protein>
<dbReference type="EMBL" id="PFED01000086">
    <property type="protein sequence ID" value="PJE62986.1"/>
    <property type="molecule type" value="Genomic_DNA"/>
</dbReference>
<dbReference type="GO" id="GO:0016020">
    <property type="term" value="C:membrane"/>
    <property type="evidence" value="ECO:0007669"/>
    <property type="project" value="TreeGrafter"/>
</dbReference>